<dbReference type="AlphaFoldDB" id="A0AAN7WH22"/>
<gene>
    <name evidence="1" type="ORF">RI543_004508</name>
</gene>
<evidence type="ECO:0000313" key="2">
    <source>
        <dbReference type="Proteomes" id="UP001306508"/>
    </source>
</evidence>
<reference evidence="2" key="1">
    <citation type="submission" date="2023-07" db="EMBL/GenBank/DDBJ databases">
        <title>A draft genome of Kazachstania heterogenica Y-27499.</title>
        <authorList>
            <person name="Donic C."/>
            <person name="Kralova J.S."/>
            <person name="Fidel L."/>
            <person name="Ben-Dor S."/>
            <person name="Jung S."/>
        </authorList>
    </citation>
    <scope>NUCLEOTIDE SEQUENCE [LARGE SCALE GENOMIC DNA]</scope>
    <source>
        <strain evidence="2">Y27499</strain>
    </source>
</reference>
<organism evidence="1 2">
    <name type="scientific">Arxiozyma heterogenica</name>
    <dbReference type="NCBI Taxonomy" id="278026"/>
    <lineage>
        <taxon>Eukaryota</taxon>
        <taxon>Fungi</taxon>
        <taxon>Dikarya</taxon>
        <taxon>Ascomycota</taxon>
        <taxon>Saccharomycotina</taxon>
        <taxon>Saccharomycetes</taxon>
        <taxon>Saccharomycetales</taxon>
        <taxon>Saccharomycetaceae</taxon>
        <taxon>Arxiozyma</taxon>
    </lineage>
</organism>
<comment type="caution">
    <text evidence="1">The sequence shown here is derived from an EMBL/GenBank/DDBJ whole genome shotgun (WGS) entry which is preliminary data.</text>
</comment>
<protein>
    <submittedName>
        <fullName evidence="1">Uncharacterized protein</fullName>
    </submittedName>
</protein>
<dbReference type="EMBL" id="JAWIZZ010000055">
    <property type="protein sequence ID" value="KAK5774219.1"/>
    <property type="molecule type" value="Genomic_DNA"/>
</dbReference>
<dbReference type="Proteomes" id="UP001306508">
    <property type="component" value="Unassembled WGS sequence"/>
</dbReference>
<proteinExistence type="predicted"/>
<evidence type="ECO:0000313" key="1">
    <source>
        <dbReference type="EMBL" id="KAK5774219.1"/>
    </source>
</evidence>
<keyword evidence="2" id="KW-1185">Reference proteome</keyword>
<sequence>MSRNFLVEKLITNVVRDSKIVGSSKKTNYRLSKKLLDFNGQLLSFSSYNPDFKTAGDLIGNSFEYDIETSSISLNKQLCLIPKRDTKYLTFKDTYYILFKDRNFMNSFILSNNIHTNKSGTNIILTNDEVRLKLKPETALQSFLDYYINIRKLTSKDISSVNDIIDIHNIQLQPILDNSLLLWNYPTGYLNETSMKVKDMFWYYKIKNCLILYNDLNGENSGTTLHYLSFENSFERNKFKSNLHGTILQNGKKLLIETL</sequence>
<accession>A0AAN7WH22</accession>
<name>A0AAN7WH22_9SACH</name>